<evidence type="ECO:0000256" key="4">
    <source>
        <dbReference type="SAM" id="Coils"/>
    </source>
</evidence>
<dbReference type="InterPro" id="IPR019442">
    <property type="entry name" value="THADA/TRM732_DUF2428"/>
</dbReference>
<dbReference type="InterPro" id="IPR011989">
    <property type="entry name" value="ARM-like"/>
</dbReference>
<evidence type="ECO:0000256" key="3">
    <source>
        <dbReference type="ARBA" id="ARBA00035625"/>
    </source>
</evidence>
<dbReference type="PANTHER" id="PTHR14387:SF0">
    <property type="entry name" value="DUF2428 DOMAIN-CONTAINING PROTEIN"/>
    <property type="match status" value="1"/>
</dbReference>
<keyword evidence="2" id="KW-0819">tRNA processing</keyword>
<dbReference type="Gene3D" id="1.25.10.10">
    <property type="entry name" value="Leucine-rich Repeat Variant"/>
    <property type="match status" value="1"/>
</dbReference>
<dbReference type="SUPFAM" id="SSF48371">
    <property type="entry name" value="ARM repeat"/>
    <property type="match status" value="2"/>
</dbReference>
<evidence type="ECO:0000313" key="8">
    <source>
        <dbReference type="EMBL" id="KAG9354936.1"/>
    </source>
</evidence>
<comment type="similarity">
    <text evidence="1">Belongs to the THADA family.</text>
</comment>
<comment type="function">
    <text evidence="3">Together with methyltransferase FTSJ1, methylates the 2'-O-ribose of nucleotides at position 32 of the anticodon loop of substrate tRNAs.</text>
</comment>
<accession>A0A8T2PUK1</accession>
<evidence type="ECO:0000256" key="2">
    <source>
        <dbReference type="ARBA" id="ARBA00022694"/>
    </source>
</evidence>
<feature type="domain" description="tRNA (32-2'-O)-methyltransferase regulator THADA-like C-terminal TPR repeats region" evidence="7">
    <location>
        <begin position="1203"/>
        <end position="1363"/>
    </location>
</feature>
<reference evidence="8" key="1">
    <citation type="thesis" date="2021" institute="BYU ScholarsArchive" country="Provo, UT, USA">
        <title>Applications of and Algorithms for Genome Assembly and Genomic Analyses with an Emphasis on Marine Teleosts.</title>
        <authorList>
            <person name="Pickett B.D."/>
        </authorList>
    </citation>
    <scope>NUCLEOTIDE SEQUENCE</scope>
    <source>
        <strain evidence="8">HI-2016</strain>
    </source>
</reference>
<protein>
    <recommendedName>
        <fullName evidence="10">DUF2428 domain-containing protein</fullName>
    </recommendedName>
</protein>
<dbReference type="Proteomes" id="UP000824540">
    <property type="component" value="Unassembled WGS sequence"/>
</dbReference>
<sequence>MFRGESTHQSLEACAKLYLNVEDNVSIDVAHTLTLLIEKLKACISNSVKRTKERLLEEASQLLRRVNQKQLQALGNEYTLPLVRLLISMQLQMVHISTACRKLDQMIQQLSDVNHPLVFQETKACIMTLVDTEKTLSVKDLQTVCMLLEDSSVGREVWRQACPSLLIRVAEVFPVVLGQEAMRNGEWCYLAVKVCLQVFQLLHREVAAVVWEKGSGDLALESILKYLMAIIRGETSNRDTRLLAGTTLTMLINTSPESQGGAMAARSLLQVTCTEPWLLHVGELTVECRPRGLDGVDRLAVSRGLLTCCRKDILTSHLDNKGTCLILDGLFPVVSALCEEKLDCHYYVYQVFTLWLKCLKDCLKEVWEAQGAPLLQEDSTLQKRLMQVIWNNAESPLEGVLEFVHSSFRLLLEIYELECQHFGDTEKLLYLALLRRITAMPWEAKAKYFPLSALLPYVGTCTVMEQFSELPFDLLKCLSTNHLSPCASDVYKSMIQQQRRELCGGVAGEAPPSEVELAEHWAQRWRTMLLEALTSDVTLLQNNASSYLLPWTLRTFPAAFQALQAPLVPSKPGHLRAWTRIMSSHRAASGTWPLESIHSPEDTSPTEILRLALGSLDDGVRLAALDLLCCSPKTSQPPSPAELSAMRAFIPLNLNSESSPFRQHLQAGVRKFVVRIRDSCLACLKGRKGQNGDSANQGKESGLVLNQGVDFVDWLAQLPFAYLAPGHSYQRKKTVLLLLSVVLETCTDTWSPDKKKGQPPANITDLIKWARQREQWLFFSKAKLLVLIGCLEDSTNEVRELAAGLLVRFFPRDLLVDLAPSLLGRAEKLLRSPRVQDAQTGALILRVLLQMSEDTSIILRQDHTAEGADPPDGKMGAVVKYLLQELEDHYQTAKSDMLLAAKSKPIHGVLTALQRCVLDVPDTQKAVVSPHEAEAMLDLLERITIFLLGVLYGDQAACAEEQEAPPSFCDMGNAIRSVITQGGGLDVGQGEDCVLLSEEHSLVLTCCWVSLKEMGIFLGCLVENALATPKSTELALNTEFLKQTSKVFKDILLKCRHWGAVEGCCVGFTKFCAALLSSSDPELQEIPANMLKKGLSVLQSPRVTSVTRRAAGLPMLILCVVSAEEASKARPLLALSVKTLLETARTPVPQCWDQTVDLPQVCAVHTLQALVRGSGLGVAVLQYAATMTILSLTLLSSPCWAMRNAALQLYSSLCSRMLGQGPGGDEGSPQHGMSPQAFFTHYSTLQPFLLGELQQAAGERGGSLGAAQLRLYPSLFPILTLLAKLQPGVHDESRCLSAFLAPLLQLAASSIHNVRVMAAKALVVMTPAPEHVNTLLKLARELSDPRGAGCHNRLHGQLLQIRAVLARALNTDSVAALLARFCSPGFLDQLQAQLLSELKSPSHRLQVGSASFQQNSAHFLCSEAVRKGDSQWAGSMWENLPTQSPDVQLSLVRWAAEGRSWRGTCLQQVMEKVLQENLKAALLEGSIEYRRTYLSALVAVMTLGVTVPPLEPPPSLQSALGESVELLLGVLEHREGGPDLLSQALLAVSLLLFPSCSVELAERWCLQLEAHRVPEAPETLRLACAQALRLAGAPLVSGTLKGHSPYPALSPRLIGTAIHLLQDESPQVRTEAACFASTVFHAWKGRTEELSFQMQVNQTMLSLLDLLLEEFWDSPGTLETLLCHLPEAELSALLGDVQDAVCVSLYEQDEPNVFAEPAAMSECLLPYLLKLATKYPQSSCLGNHLVRWAGENSADVLKNIGLCKQLHQGETSAPRWLALLVDPRFHRAASGVFARAGLLLTLLETRQQLHSLCCPLTLRADLQEVYSLLYGHGILLPEEIRTTLGLGQPR</sequence>
<dbReference type="Pfam" id="PF25151">
    <property type="entry name" value="TPR_Trm732_C"/>
    <property type="match status" value="1"/>
</dbReference>
<dbReference type="InterPro" id="IPR056843">
    <property type="entry name" value="THADA-like_TPR"/>
</dbReference>
<comment type="caution">
    <text evidence="8">The sequence shown here is derived from an EMBL/GenBank/DDBJ whole genome shotgun (WGS) entry which is preliminary data.</text>
</comment>
<dbReference type="InterPro" id="IPR056842">
    <property type="entry name" value="THADA-like_TPR_C"/>
</dbReference>
<dbReference type="InterPro" id="IPR016024">
    <property type="entry name" value="ARM-type_fold"/>
</dbReference>
<keyword evidence="9" id="KW-1185">Reference proteome</keyword>
<feature type="coiled-coil region" evidence="4">
    <location>
        <begin position="45"/>
        <end position="72"/>
    </location>
</feature>
<gene>
    <name evidence="8" type="ORF">JZ751_001649</name>
</gene>
<feature type="domain" description="DUF2428" evidence="5">
    <location>
        <begin position="934"/>
        <end position="1201"/>
    </location>
</feature>
<feature type="domain" description="tRNA (32-2'-O)-methyltransferase regulator THADA-like TPR repeats region" evidence="6">
    <location>
        <begin position="521"/>
        <end position="752"/>
    </location>
</feature>
<dbReference type="EMBL" id="JAFBMS010000002">
    <property type="protein sequence ID" value="KAG9354936.1"/>
    <property type="molecule type" value="Genomic_DNA"/>
</dbReference>
<dbReference type="InterPro" id="IPR051954">
    <property type="entry name" value="tRNA_methyltransferase_THADA"/>
</dbReference>
<evidence type="ECO:0000259" key="7">
    <source>
        <dbReference type="Pfam" id="PF25151"/>
    </source>
</evidence>
<dbReference type="Pfam" id="PF25150">
    <property type="entry name" value="TPR_Trm732"/>
    <property type="match status" value="1"/>
</dbReference>
<evidence type="ECO:0000259" key="5">
    <source>
        <dbReference type="Pfam" id="PF10350"/>
    </source>
</evidence>
<proteinExistence type="inferred from homology"/>
<keyword evidence="4" id="KW-0175">Coiled coil</keyword>
<organism evidence="8 9">
    <name type="scientific">Albula glossodonta</name>
    <name type="common">roundjaw bonefish</name>
    <dbReference type="NCBI Taxonomy" id="121402"/>
    <lineage>
        <taxon>Eukaryota</taxon>
        <taxon>Metazoa</taxon>
        <taxon>Chordata</taxon>
        <taxon>Craniata</taxon>
        <taxon>Vertebrata</taxon>
        <taxon>Euteleostomi</taxon>
        <taxon>Actinopterygii</taxon>
        <taxon>Neopterygii</taxon>
        <taxon>Teleostei</taxon>
        <taxon>Albuliformes</taxon>
        <taxon>Albulidae</taxon>
        <taxon>Albula</taxon>
    </lineage>
</organism>
<dbReference type="GO" id="GO:0005829">
    <property type="term" value="C:cytosol"/>
    <property type="evidence" value="ECO:0007669"/>
    <property type="project" value="TreeGrafter"/>
</dbReference>
<dbReference type="OrthoDB" id="73997at2759"/>
<evidence type="ECO:0008006" key="10">
    <source>
        <dbReference type="Google" id="ProtNLM"/>
    </source>
</evidence>
<evidence type="ECO:0000256" key="1">
    <source>
        <dbReference type="ARBA" id="ARBA00010409"/>
    </source>
</evidence>
<dbReference type="Pfam" id="PF10350">
    <property type="entry name" value="DUF2428"/>
    <property type="match status" value="1"/>
</dbReference>
<evidence type="ECO:0000313" key="9">
    <source>
        <dbReference type="Proteomes" id="UP000824540"/>
    </source>
</evidence>
<evidence type="ECO:0000259" key="6">
    <source>
        <dbReference type="Pfam" id="PF25150"/>
    </source>
</evidence>
<dbReference type="GO" id="GO:0030488">
    <property type="term" value="P:tRNA methylation"/>
    <property type="evidence" value="ECO:0007669"/>
    <property type="project" value="TreeGrafter"/>
</dbReference>
<name>A0A8T2PUK1_9TELE</name>
<dbReference type="PANTHER" id="PTHR14387">
    <property type="entry name" value="THADA/DEATH RECEPTOR INTERACTING PROTEIN"/>
    <property type="match status" value="1"/>
</dbReference>